<reference evidence="1 2" key="1">
    <citation type="journal article" date="2001" name="J. Bacteriol.">
        <title>Phylogeny of the major head and tail genes of the wide-ranging T4-type bacteriophages.</title>
        <authorList>
            <person name="Tetart F."/>
            <person name="Desplats C."/>
            <person name="Kutateladze M."/>
            <person name="Monod C."/>
            <person name="Ackermann H.W."/>
            <person name="Krisch H.M."/>
        </authorList>
    </citation>
    <scope>NUCLEOTIDE SEQUENCE</scope>
</reference>
<evidence type="ECO:0000313" key="1">
    <source>
        <dbReference type="EMBL" id="AAQ17944.1"/>
    </source>
</evidence>
<protein>
    <submittedName>
        <fullName evidence="1">Uncharacterized protein</fullName>
    </submittedName>
</protein>
<gene>
    <name evidence="1" type="ORF">Aeh1ORF279c</name>
</gene>
<evidence type="ECO:0000313" key="2">
    <source>
        <dbReference type="Proteomes" id="UP000002555"/>
    </source>
</evidence>
<name>Q76YF1_9CAUD</name>
<dbReference type="KEGG" id="vg:2658108"/>
<accession>Q76YF1</accession>
<organism evidence="1 2">
    <name type="scientific">Aeromonas phage Aeh1</name>
    <dbReference type="NCBI Taxonomy" id="2880362"/>
    <lineage>
        <taxon>Viruses</taxon>
        <taxon>Duplodnaviria</taxon>
        <taxon>Heunggongvirae</taxon>
        <taxon>Uroviricota</taxon>
        <taxon>Caudoviricetes</taxon>
        <taxon>Pantevenvirales</taxon>
        <taxon>Straboviridae</taxon>
        <taxon>Cinqassovirus</taxon>
        <taxon>Cinqassovirus aeh1</taxon>
    </lineage>
</organism>
<dbReference type="RefSeq" id="NP_944172.1">
    <property type="nucleotide sequence ID" value="NC_005260.1"/>
</dbReference>
<dbReference type="EMBL" id="AY266303">
    <property type="protein sequence ID" value="AAQ17944.1"/>
    <property type="molecule type" value="Genomic_DNA"/>
</dbReference>
<dbReference type="Proteomes" id="UP000002555">
    <property type="component" value="Segment"/>
</dbReference>
<proteinExistence type="predicted"/>
<dbReference type="OrthoDB" id="32106at10239"/>
<sequence length="169" mass="19144">MTVMKIGANYEFKNTECMENYRDAHRINRGVAEAIQKAGGVFRITEGEINGNSRNSEGDNVDEVMTSITDVNGNVVFNDRGATLISESEMNYFQVAAVKVEVNPDEAFAKTSFEKLMAIYKSYHPDTPDSKITVVNMRKSWDLHNKNILELEEKIDILTKTLAQRKEML</sequence>
<keyword evidence="2" id="KW-1185">Reference proteome</keyword>